<accession>A0A2R5GCC4</accession>
<sequence>MAAPRAAAMPAAPADGNLVGVGENMAGLEMILGRLPDAIRHDHLYQQSRAYSDLTELLLTRAPRVVSEQIRGLLVDGYRSVLLNEILPIRLMRPGDSARIEWSTIHFDPALAPQVEVEGVAPIYTHSKTKHSARVVRRATGIKMESGFYQTAEGRREWAQKIAHLAAIVQNTNEIEAMFTLLEAPYRQRIHADELNGPYNVYGMYGTAPSFMDRLRMDVSYFGIVNKTPSSRGFQNLVTSVRTAMGRNGVRPDYFLVPPMMMGFYYGDKDDLWHYSSAGPQALKNREDATDIGGKGPIRAQQVQGLKVVDLNLYRMTNTPASTDAVDIMTVPRQIGEFYAAEVQAIYRNLSDFDGFSGTDRDIRVFNEEHGVMATIRFSDMIRNCLRWDGNGNLNARWHSGINTEQDAAGDPFVRWQEFPQGAVPIEFWCEMHERHLRQGTLERISRTLVRAVGPSIAAALAPAVAFVRDHGAGIGQNDSFYDEHGNFISNARDPDGFQAARDRLLRKHCAALSSAATVLLNGALGLGFAGDAPYGAWARVLNDLGTPDSDLDRLFEFVLRAEMTARGVFDHLDDPDIANVDCHPSGAAEGIRALEPLERFLTFLWMCTRTNRDSMLRQHDKDIFVPVNFMLCRPYMTYNVSSAVVVKGGTETGETVIGGVDFQCTSNNMDRTIYGSLVYYGKSIVRDERNVAVTPSVFIQSYIKGNDTTFITEEDTTEMRDGAGLRDSRNSIVCLAVSVEEMPSRHTVLDIRGNHEHLQNVVDGSNNDAYFYGSAPFYRRLFDIEGTQLENPALPFVDYRGREYNCNSICWRGHYEFGKGFKDVSTNTGHLGMNVYDGVHLSRTPGNYVPVRQVAYAHHTLL</sequence>
<dbReference type="InParanoid" id="A0A2R5GCC4"/>
<proteinExistence type="predicted"/>
<reference evidence="1 2" key="1">
    <citation type="submission" date="2017-12" db="EMBL/GenBank/DDBJ databases">
        <title>Sequencing, de novo assembly and annotation of complete genome of a new Thraustochytrid species, strain FCC1311.</title>
        <authorList>
            <person name="Sedici K."/>
            <person name="Godart F."/>
            <person name="Aiese Cigliano R."/>
            <person name="Sanseverino W."/>
            <person name="Barakat M."/>
            <person name="Ortet P."/>
            <person name="Marechal E."/>
            <person name="Cagnac O."/>
            <person name="Amato A."/>
        </authorList>
    </citation>
    <scope>NUCLEOTIDE SEQUENCE [LARGE SCALE GENOMIC DNA]</scope>
</reference>
<gene>
    <name evidence="1" type="ORF">FCC1311_048532</name>
</gene>
<evidence type="ECO:0000313" key="1">
    <source>
        <dbReference type="EMBL" id="GBG28632.1"/>
    </source>
</evidence>
<protein>
    <submittedName>
        <fullName evidence="1">Uncharacterized protein</fullName>
    </submittedName>
</protein>
<organism evidence="1 2">
    <name type="scientific">Hondaea fermentalgiana</name>
    <dbReference type="NCBI Taxonomy" id="2315210"/>
    <lineage>
        <taxon>Eukaryota</taxon>
        <taxon>Sar</taxon>
        <taxon>Stramenopiles</taxon>
        <taxon>Bigyra</taxon>
        <taxon>Labyrinthulomycetes</taxon>
        <taxon>Thraustochytrida</taxon>
        <taxon>Thraustochytriidae</taxon>
        <taxon>Hondaea</taxon>
    </lineage>
</organism>
<dbReference type="Proteomes" id="UP000241890">
    <property type="component" value="Unassembled WGS sequence"/>
</dbReference>
<dbReference type="EMBL" id="BEYU01000045">
    <property type="protein sequence ID" value="GBG28632.1"/>
    <property type="molecule type" value="Genomic_DNA"/>
</dbReference>
<comment type="caution">
    <text evidence="1">The sequence shown here is derived from an EMBL/GenBank/DDBJ whole genome shotgun (WGS) entry which is preliminary data.</text>
</comment>
<keyword evidence="2" id="KW-1185">Reference proteome</keyword>
<name>A0A2R5GCC4_9STRA</name>
<evidence type="ECO:0000313" key="2">
    <source>
        <dbReference type="Proteomes" id="UP000241890"/>
    </source>
</evidence>
<dbReference type="AlphaFoldDB" id="A0A2R5GCC4"/>